<evidence type="ECO:0000313" key="5">
    <source>
        <dbReference type="Proteomes" id="UP000242972"/>
    </source>
</evidence>
<organism evidence="4 5">
    <name type="scientific">Sulfobacillus benefaciens</name>
    <dbReference type="NCBI Taxonomy" id="453960"/>
    <lineage>
        <taxon>Bacteria</taxon>
        <taxon>Bacillati</taxon>
        <taxon>Bacillota</taxon>
        <taxon>Clostridia</taxon>
        <taxon>Eubacteriales</taxon>
        <taxon>Clostridiales Family XVII. Incertae Sedis</taxon>
        <taxon>Sulfobacillus</taxon>
    </lineage>
</organism>
<dbReference type="Proteomes" id="UP000242972">
    <property type="component" value="Unassembled WGS sequence"/>
</dbReference>
<comment type="caution">
    <text evidence="4">The sequence shown here is derived from an EMBL/GenBank/DDBJ whole genome shotgun (WGS) entry which is preliminary data.</text>
</comment>
<evidence type="ECO:0000256" key="2">
    <source>
        <dbReference type="ARBA" id="ARBA00023141"/>
    </source>
</evidence>
<dbReference type="Gene3D" id="3.40.50.720">
    <property type="entry name" value="NAD(P)-binding Rossmann-like Domain"/>
    <property type="match status" value="1"/>
</dbReference>
<dbReference type="SUPFAM" id="SSF53223">
    <property type="entry name" value="Aminoacid dehydrogenase-like, N-terminal domain"/>
    <property type="match status" value="1"/>
</dbReference>
<feature type="domain" description="Shikimate dehydrogenase substrate binding N-terminal" evidence="3">
    <location>
        <begin position="2"/>
        <end position="83"/>
    </location>
</feature>
<dbReference type="GO" id="GO:0019632">
    <property type="term" value="P:shikimate metabolic process"/>
    <property type="evidence" value="ECO:0007669"/>
    <property type="project" value="TreeGrafter"/>
</dbReference>
<dbReference type="InterPro" id="IPR022893">
    <property type="entry name" value="Shikimate_DH_fam"/>
</dbReference>
<name>A0A2T2XFT9_9FIRM</name>
<evidence type="ECO:0000256" key="1">
    <source>
        <dbReference type="ARBA" id="ARBA00004871"/>
    </source>
</evidence>
<comment type="pathway">
    <text evidence="1">Metabolic intermediate biosynthesis; chorismate biosynthesis; chorismate from D-erythrose 4-phosphate and phosphoenolpyruvate: step 4/7.</text>
</comment>
<dbReference type="GO" id="GO:0009073">
    <property type="term" value="P:aromatic amino acid family biosynthetic process"/>
    <property type="evidence" value="ECO:0007669"/>
    <property type="project" value="UniProtKB-KW"/>
</dbReference>
<dbReference type="CDD" id="cd01065">
    <property type="entry name" value="NAD_bind_Shikimate_DH"/>
    <property type="match status" value="1"/>
</dbReference>
<dbReference type="GO" id="GO:0005829">
    <property type="term" value="C:cytosol"/>
    <property type="evidence" value="ECO:0007669"/>
    <property type="project" value="TreeGrafter"/>
</dbReference>
<evidence type="ECO:0000259" key="3">
    <source>
        <dbReference type="Pfam" id="PF08501"/>
    </source>
</evidence>
<sequence length="255" mass="27918">MFGSPIGHSLSPRMHNAAFARDKPGHYYVPIESDPQQLSSQLSAFRALGGMGANLTRPLKEWVLPLLVQQSERVTRSQAANTIVWNGTGWVGDNTDVLALSQALAGGEGKTSLILGSGGVARASWVALAERGYHVTIMARHPERVWPGPTVIPWDWGALGGKFDVIVNATPLGQYGEESVDLLELPPLSQPITVVDWVYSPRLTPLLRWGQTNADAQLIDGLTLLISQARWAWMVWFGHMAPDRVLEEAVQWSPL</sequence>
<dbReference type="SUPFAM" id="SSF51735">
    <property type="entry name" value="NAD(P)-binding Rossmann-fold domains"/>
    <property type="match status" value="1"/>
</dbReference>
<dbReference type="InterPro" id="IPR013708">
    <property type="entry name" value="Shikimate_DH-bd_N"/>
</dbReference>
<accession>A0A2T2XFT9</accession>
<evidence type="ECO:0000313" key="4">
    <source>
        <dbReference type="EMBL" id="PSR33338.1"/>
    </source>
</evidence>
<keyword evidence="2" id="KW-0057">Aromatic amino acid biosynthesis</keyword>
<dbReference type="InterPro" id="IPR046346">
    <property type="entry name" value="Aminoacid_DH-like_N_sf"/>
</dbReference>
<dbReference type="GO" id="GO:0009423">
    <property type="term" value="P:chorismate biosynthetic process"/>
    <property type="evidence" value="ECO:0007669"/>
    <property type="project" value="TreeGrafter"/>
</dbReference>
<gene>
    <name evidence="4" type="ORF">C7B46_10370</name>
</gene>
<keyword evidence="2" id="KW-0028">Amino-acid biosynthesis</keyword>
<dbReference type="Pfam" id="PF08501">
    <property type="entry name" value="Shikimate_dh_N"/>
    <property type="match status" value="1"/>
</dbReference>
<dbReference type="PANTHER" id="PTHR21089:SF1">
    <property type="entry name" value="BIFUNCTIONAL 3-DEHYDROQUINATE DEHYDRATASE_SHIKIMATE DEHYDROGENASE, CHLOROPLASTIC"/>
    <property type="match status" value="1"/>
</dbReference>
<reference evidence="4 5" key="1">
    <citation type="journal article" date="2014" name="BMC Genomics">
        <title>Comparison of environmental and isolate Sulfobacillus genomes reveals diverse carbon, sulfur, nitrogen, and hydrogen metabolisms.</title>
        <authorList>
            <person name="Justice N.B."/>
            <person name="Norman A."/>
            <person name="Brown C.T."/>
            <person name="Singh A."/>
            <person name="Thomas B.C."/>
            <person name="Banfield J.F."/>
        </authorList>
    </citation>
    <scope>NUCLEOTIDE SEQUENCE [LARGE SCALE GENOMIC DNA]</scope>
    <source>
        <strain evidence="4">AMDSBA4</strain>
    </source>
</reference>
<dbReference type="GO" id="GO:0004764">
    <property type="term" value="F:shikimate 3-dehydrogenase (NADP+) activity"/>
    <property type="evidence" value="ECO:0007669"/>
    <property type="project" value="InterPro"/>
</dbReference>
<dbReference type="AlphaFoldDB" id="A0A2T2XFT9"/>
<dbReference type="EMBL" id="PXYW01000022">
    <property type="protein sequence ID" value="PSR33338.1"/>
    <property type="molecule type" value="Genomic_DNA"/>
</dbReference>
<protein>
    <submittedName>
        <fullName evidence="4">Shikimate dehydrogenase</fullName>
    </submittedName>
</protein>
<dbReference type="GO" id="GO:0050661">
    <property type="term" value="F:NADP binding"/>
    <property type="evidence" value="ECO:0007669"/>
    <property type="project" value="TreeGrafter"/>
</dbReference>
<proteinExistence type="predicted"/>
<dbReference type="PANTHER" id="PTHR21089">
    <property type="entry name" value="SHIKIMATE DEHYDROGENASE"/>
    <property type="match status" value="1"/>
</dbReference>
<dbReference type="Gene3D" id="3.40.50.10860">
    <property type="entry name" value="Leucine Dehydrogenase, chain A, domain 1"/>
    <property type="match status" value="1"/>
</dbReference>
<dbReference type="InterPro" id="IPR036291">
    <property type="entry name" value="NAD(P)-bd_dom_sf"/>
</dbReference>